<feature type="region of interest" description="Disordered" evidence="1">
    <location>
        <begin position="1"/>
        <end position="52"/>
    </location>
</feature>
<evidence type="ECO:0000313" key="2">
    <source>
        <dbReference type="EMBL" id="TID16998.1"/>
    </source>
</evidence>
<name>A0A4Z1P7D6_9PEZI</name>
<organism evidence="2 3">
    <name type="scientific">Venturia nashicola</name>
    <dbReference type="NCBI Taxonomy" id="86259"/>
    <lineage>
        <taxon>Eukaryota</taxon>
        <taxon>Fungi</taxon>
        <taxon>Dikarya</taxon>
        <taxon>Ascomycota</taxon>
        <taxon>Pezizomycotina</taxon>
        <taxon>Dothideomycetes</taxon>
        <taxon>Pleosporomycetidae</taxon>
        <taxon>Venturiales</taxon>
        <taxon>Venturiaceae</taxon>
        <taxon>Venturia</taxon>
    </lineage>
</organism>
<proteinExistence type="predicted"/>
<dbReference type="AlphaFoldDB" id="A0A4Z1P7D6"/>
<comment type="caution">
    <text evidence="2">The sequence shown here is derived from an EMBL/GenBank/DDBJ whole genome shotgun (WGS) entry which is preliminary data.</text>
</comment>
<keyword evidence="3" id="KW-1185">Reference proteome</keyword>
<gene>
    <name evidence="2" type="ORF">E6O75_ATG09764</name>
</gene>
<protein>
    <submittedName>
        <fullName evidence="2">Uncharacterized protein</fullName>
    </submittedName>
</protein>
<reference evidence="2 3" key="1">
    <citation type="submission" date="2019-04" db="EMBL/GenBank/DDBJ databases">
        <title>High contiguity whole genome sequence and gene annotation resource for two Venturia nashicola isolates.</title>
        <authorList>
            <person name="Prokchorchik M."/>
            <person name="Won K."/>
            <person name="Lee Y."/>
            <person name="Choi E.D."/>
            <person name="Segonzac C."/>
            <person name="Sohn K.H."/>
        </authorList>
    </citation>
    <scope>NUCLEOTIDE SEQUENCE [LARGE SCALE GENOMIC DNA]</scope>
    <source>
        <strain evidence="2 3">PRI2</strain>
    </source>
</reference>
<dbReference type="EMBL" id="SNSC02000017">
    <property type="protein sequence ID" value="TID16998.1"/>
    <property type="molecule type" value="Genomic_DNA"/>
</dbReference>
<evidence type="ECO:0000256" key="1">
    <source>
        <dbReference type="SAM" id="MobiDB-lite"/>
    </source>
</evidence>
<accession>A0A4Z1P7D6</accession>
<evidence type="ECO:0000313" key="3">
    <source>
        <dbReference type="Proteomes" id="UP000298493"/>
    </source>
</evidence>
<sequence length="243" mass="27527">MPLRKSPPSNLKRSQSIREDTGRRTTLSSMATMPAVRPEFGSSTTLDDQPASPAFYMHGSHQSKGFTFIEEPEQQVGSLNPLQGLCRGDSGVYSPPGPNPRCRSVYDIVHYDFDHDTTLYNHFQVQCHEIDHPTPPLSIHESKALAYDGPDWQPQIYDDEGPFMKLKRRVSIAGNRIGDNIRRRGGSLKRRMSNRLGLQQFPDEVVYVANPHPTPRFEDGESIDDGDRHDTGMIVFNRVRYES</sequence>
<dbReference type="Proteomes" id="UP000298493">
    <property type="component" value="Unassembled WGS sequence"/>
</dbReference>